<proteinExistence type="predicted"/>
<evidence type="ECO:0008006" key="4">
    <source>
        <dbReference type="Google" id="ProtNLM"/>
    </source>
</evidence>
<dbReference type="Proteomes" id="UP000076408">
    <property type="component" value="Unassembled WGS sequence"/>
</dbReference>
<feature type="compositionally biased region" description="Basic and acidic residues" evidence="1">
    <location>
        <begin position="33"/>
        <end position="63"/>
    </location>
</feature>
<sequence length="184" mass="20824">MRLIATVQLISTTASTENVCHETSTAPFGSRSDPARRSPHQDERRHRYPREGPIEGARRDGGSRRSRCSQHTNRRACAVGGEGRRKGAAAGVRRHQGGAGRQQRVSPVPGSRYSGQNRISTVQQDTISEVCVCVCVCNRTNAIPWQQQIKVRWRHLLSTLRSESVKRPERQFPVLFERECFQHR</sequence>
<feature type="compositionally biased region" description="Polar residues" evidence="1">
    <location>
        <begin position="17"/>
        <end position="27"/>
    </location>
</feature>
<reference evidence="2" key="2">
    <citation type="submission" date="2020-05" db="UniProtKB">
        <authorList>
            <consortium name="EnsemblMetazoa"/>
        </authorList>
    </citation>
    <scope>IDENTIFICATION</scope>
    <source>
        <strain evidence="2">Indian</strain>
    </source>
</reference>
<name>A0A182YB81_ANOST</name>
<dbReference type="AlphaFoldDB" id="A0A182YB81"/>
<protein>
    <recommendedName>
        <fullName evidence="4">Secreted protein</fullName>
    </recommendedName>
</protein>
<evidence type="ECO:0000256" key="1">
    <source>
        <dbReference type="SAM" id="MobiDB-lite"/>
    </source>
</evidence>
<evidence type="ECO:0000313" key="2">
    <source>
        <dbReference type="EnsemblMetazoa" id="ASTEI05717-PA"/>
    </source>
</evidence>
<dbReference type="VEuPathDB" id="VectorBase:ASTEI05717"/>
<evidence type="ECO:0000313" key="3">
    <source>
        <dbReference type="Proteomes" id="UP000076408"/>
    </source>
</evidence>
<feature type="region of interest" description="Disordered" evidence="1">
    <location>
        <begin position="17"/>
        <end position="116"/>
    </location>
</feature>
<accession>A0A182YB81</accession>
<keyword evidence="3" id="KW-1185">Reference proteome</keyword>
<organism evidence="2 3">
    <name type="scientific">Anopheles stephensi</name>
    <name type="common">Indo-Pakistan malaria mosquito</name>
    <dbReference type="NCBI Taxonomy" id="30069"/>
    <lineage>
        <taxon>Eukaryota</taxon>
        <taxon>Metazoa</taxon>
        <taxon>Ecdysozoa</taxon>
        <taxon>Arthropoda</taxon>
        <taxon>Hexapoda</taxon>
        <taxon>Insecta</taxon>
        <taxon>Pterygota</taxon>
        <taxon>Neoptera</taxon>
        <taxon>Endopterygota</taxon>
        <taxon>Diptera</taxon>
        <taxon>Nematocera</taxon>
        <taxon>Culicoidea</taxon>
        <taxon>Culicidae</taxon>
        <taxon>Anophelinae</taxon>
        <taxon>Anopheles</taxon>
    </lineage>
</organism>
<feature type="compositionally biased region" description="Basic residues" evidence="1">
    <location>
        <begin position="64"/>
        <end position="74"/>
    </location>
</feature>
<dbReference type="EnsemblMetazoa" id="ASTEI05717-RA">
    <property type="protein sequence ID" value="ASTEI05717-PA"/>
    <property type="gene ID" value="ASTEI05717"/>
</dbReference>
<reference evidence="3" key="1">
    <citation type="journal article" date="2014" name="Genome Biol.">
        <title>Genome analysis of a major urban malaria vector mosquito, Anopheles stephensi.</title>
        <authorList>
            <person name="Jiang X."/>
            <person name="Peery A."/>
            <person name="Hall A.B."/>
            <person name="Sharma A."/>
            <person name="Chen X.G."/>
            <person name="Waterhouse R.M."/>
            <person name="Komissarov A."/>
            <person name="Riehle M.M."/>
            <person name="Shouche Y."/>
            <person name="Sharakhova M.V."/>
            <person name="Lawson D."/>
            <person name="Pakpour N."/>
            <person name="Arensburger P."/>
            <person name="Davidson V.L."/>
            <person name="Eiglmeier K."/>
            <person name="Emrich S."/>
            <person name="George P."/>
            <person name="Kennedy R.C."/>
            <person name="Mane S.P."/>
            <person name="Maslen G."/>
            <person name="Oringanje C."/>
            <person name="Qi Y."/>
            <person name="Settlage R."/>
            <person name="Tojo M."/>
            <person name="Tubio J.M."/>
            <person name="Unger M.F."/>
            <person name="Wang B."/>
            <person name="Vernick K.D."/>
            <person name="Ribeiro J.M."/>
            <person name="James A.A."/>
            <person name="Michel K."/>
            <person name="Riehle M.A."/>
            <person name="Luckhart S."/>
            <person name="Sharakhov I.V."/>
            <person name="Tu Z."/>
        </authorList>
    </citation>
    <scope>NUCLEOTIDE SEQUENCE [LARGE SCALE GENOMIC DNA]</scope>
    <source>
        <strain evidence="3">Indian</strain>
    </source>
</reference>